<dbReference type="EMBL" id="JAXLQG010000004">
    <property type="protein sequence ID" value="KAK5541170.1"/>
    <property type="molecule type" value="Genomic_DNA"/>
</dbReference>
<dbReference type="Gene3D" id="1.20.1250.20">
    <property type="entry name" value="MFS general substrate transporter like domains"/>
    <property type="match status" value="2"/>
</dbReference>
<dbReference type="InterPro" id="IPR011701">
    <property type="entry name" value="MFS"/>
</dbReference>
<feature type="transmembrane region" description="Helical" evidence="4">
    <location>
        <begin position="88"/>
        <end position="109"/>
    </location>
</feature>
<protein>
    <recommendedName>
        <fullName evidence="7">Major facilitator superfamily (MFS) profile domain-containing protein</fullName>
    </recommendedName>
</protein>
<evidence type="ECO:0000313" key="5">
    <source>
        <dbReference type="EMBL" id="KAK5541170.1"/>
    </source>
</evidence>
<keyword evidence="4" id="KW-1133">Transmembrane helix</keyword>
<comment type="caution">
    <text evidence="5">The sequence shown here is derived from an EMBL/GenBank/DDBJ whole genome shotgun (WGS) entry which is preliminary data.</text>
</comment>
<evidence type="ECO:0000256" key="4">
    <source>
        <dbReference type="SAM" id="Phobius"/>
    </source>
</evidence>
<feature type="transmembrane region" description="Helical" evidence="4">
    <location>
        <begin position="147"/>
        <end position="167"/>
    </location>
</feature>
<dbReference type="InterPro" id="IPR050327">
    <property type="entry name" value="Proton-linked_MCT"/>
</dbReference>
<feature type="transmembrane region" description="Helical" evidence="4">
    <location>
        <begin position="116"/>
        <end position="135"/>
    </location>
</feature>
<feature type="transmembrane region" description="Helical" evidence="4">
    <location>
        <begin position="56"/>
        <end position="76"/>
    </location>
</feature>
<evidence type="ECO:0008006" key="7">
    <source>
        <dbReference type="Google" id="ProtNLM"/>
    </source>
</evidence>
<proteinExistence type="inferred from homology"/>
<gene>
    <name evidence="5" type="ORF">LTR25_002947</name>
</gene>
<dbReference type="GO" id="GO:0016020">
    <property type="term" value="C:membrane"/>
    <property type="evidence" value="ECO:0007669"/>
    <property type="project" value="UniProtKB-SubCell"/>
</dbReference>
<keyword evidence="6" id="KW-1185">Reference proteome</keyword>
<evidence type="ECO:0000256" key="3">
    <source>
        <dbReference type="SAM" id="MobiDB-lite"/>
    </source>
</evidence>
<dbReference type="SUPFAM" id="SSF103473">
    <property type="entry name" value="MFS general substrate transporter"/>
    <property type="match status" value="1"/>
</dbReference>
<comment type="subcellular location">
    <subcellularLocation>
        <location evidence="1">Membrane</location>
        <topology evidence="1">Multi-pass membrane protein</topology>
    </subcellularLocation>
</comment>
<comment type="similarity">
    <text evidence="2">Belongs to the major facilitator superfamily. Monocarboxylate porter (TC 2.A.1.13) family.</text>
</comment>
<dbReference type="PANTHER" id="PTHR11360">
    <property type="entry name" value="MONOCARBOXYLATE TRANSPORTER"/>
    <property type="match status" value="1"/>
</dbReference>
<feature type="transmembrane region" description="Helical" evidence="4">
    <location>
        <begin position="375"/>
        <end position="397"/>
    </location>
</feature>
<dbReference type="GO" id="GO:0022857">
    <property type="term" value="F:transmembrane transporter activity"/>
    <property type="evidence" value="ECO:0007669"/>
    <property type="project" value="InterPro"/>
</dbReference>
<evidence type="ECO:0000256" key="2">
    <source>
        <dbReference type="ARBA" id="ARBA00006727"/>
    </source>
</evidence>
<dbReference type="InterPro" id="IPR036259">
    <property type="entry name" value="MFS_trans_sf"/>
</dbReference>
<organism evidence="5 6">
    <name type="scientific">Vermiconidia calcicola</name>
    <dbReference type="NCBI Taxonomy" id="1690605"/>
    <lineage>
        <taxon>Eukaryota</taxon>
        <taxon>Fungi</taxon>
        <taxon>Dikarya</taxon>
        <taxon>Ascomycota</taxon>
        <taxon>Pezizomycotina</taxon>
        <taxon>Dothideomycetes</taxon>
        <taxon>Dothideomycetidae</taxon>
        <taxon>Mycosphaerellales</taxon>
        <taxon>Extremaceae</taxon>
        <taxon>Vermiconidia</taxon>
    </lineage>
</organism>
<name>A0AAV9QDE9_9PEZI</name>
<feature type="transmembrane region" description="Helical" evidence="4">
    <location>
        <begin position="331"/>
        <end position="355"/>
    </location>
</feature>
<evidence type="ECO:0000313" key="6">
    <source>
        <dbReference type="Proteomes" id="UP001345827"/>
    </source>
</evidence>
<feature type="transmembrane region" description="Helical" evidence="4">
    <location>
        <begin position="210"/>
        <end position="231"/>
    </location>
</feature>
<dbReference type="PANTHER" id="PTHR11360:SF287">
    <property type="entry name" value="MFS MONOCARBOXYLATE TRANSPORTER"/>
    <property type="match status" value="1"/>
</dbReference>
<keyword evidence="4" id="KW-0472">Membrane</keyword>
<dbReference type="Proteomes" id="UP001345827">
    <property type="component" value="Unassembled WGS sequence"/>
</dbReference>
<feature type="compositionally biased region" description="Acidic residues" evidence="3">
    <location>
        <begin position="182"/>
        <end position="198"/>
    </location>
</feature>
<feature type="transmembrane region" description="Helical" evidence="4">
    <location>
        <begin position="237"/>
        <end position="258"/>
    </location>
</feature>
<dbReference type="Pfam" id="PF07690">
    <property type="entry name" value="MFS_1"/>
    <property type="match status" value="1"/>
</dbReference>
<dbReference type="AlphaFoldDB" id="A0AAV9QDE9"/>
<evidence type="ECO:0000256" key="1">
    <source>
        <dbReference type="ARBA" id="ARBA00004141"/>
    </source>
</evidence>
<feature type="transmembrane region" description="Helical" evidence="4">
    <location>
        <begin position="29"/>
        <end position="49"/>
    </location>
</feature>
<accession>A0AAV9QDE9</accession>
<keyword evidence="4" id="KW-0812">Transmembrane</keyword>
<reference evidence="5 6" key="1">
    <citation type="submission" date="2023-06" db="EMBL/GenBank/DDBJ databases">
        <title>Black Yeasts Isolated from many extreme environments.</title>
        <authorList>
            <person name="Coleine C."/>
            <person name="Stajich J.E."/>
            <person name="Selbmann L."/>
        </authorList>
    </citation>
    <scope>NUCLEOTIDE SEQUENCE [LARGE SCALE GENOMIC DNA]</scope>
    <source>
        <strain evidence="5 6">CCFEE 5887</strain>
    </source>
</reference>
<sequence>MAHEGISLSFGVFQNYYSNTLNFSDQSSWIGVLSAGAPFLGAPLITYFTQALAIPLQYYIFFGWVLCFGGLLSSAFCHSLSALIATQGLMYGLGMVMLEMPVLIIFNTWFVRRRGLAFGILCGVTDLFGVGWTFLGSYLLHNYGMRTTFLVFAAISFFVPGFGLYFIRRRPSAADSSSTSPSEEDLPGDTETPAEDEPPNLPPYYRRMSFYTLMAANLLQSLAFYLPFIYLPSYTTMLGYTTSQGTVVLAVANVAQVVGEIGFGRLSDKVNVHCLLVMSALTACLSTFFLWGFANSLAFLVVFALLFGCFASGFIALWPRMGTMFAEKDASMIYSLMCFGRGIGSIASGPISAALLSDIPTTANSLSAQEHFRPVINFVGACMAASAALGFGGWMAYMLKKRRSCKGHDEELIF</sequence>
<feature type="transmembrane region" description="Helical" evidence="4">
    <location>
        <begin position="297"/>
        <end position="319"/>
    </location>
</feature>
<feature type="transmembrane region" description="Helical" evidence="4">
    <location>
        <begin position="270"/>
        <end position="291"/>
    </location>
</feature>
<feature type="region of interest" description="Disordered" evidence="3">
    <location>
        <begin position="173"/>
        <end position="201"/>
    </location>
</feature>